<dbReference type="PANTHER" id="PTHR13447">
    <property type="entry name" value="MITOCHONDRIAL 28S RIBOSOMAL PROTEIN S28"/>
    <property type="match status" value="1"/>
</dbReference>
<dbReference type="GO" id="GO:0005763">
    <property type="term" value="C:mitochondrial small ribosomal subunit"/>
    <property type="evidence" value="ECO:0007669"/>
    <property type="project" value="TreeGrafter"/>
</dbReference>
<protein>
    <submittedName>
        <fullName evidence="2">28S ribosomal protein S28, mitochondrial</fullName>
    </submittedName>
</protein>
<dbReference type="AlphaFoldDB" id="A0A8B8GBM4"/>
<sequence length="169" mass="19324">MASTCQIFFRNFGTSLSKIISTKLRVSPVGLDRNYSQDEQQDKTSLKPGAFAEFYEKTKENKQTVEEDQDFEVLLRNSNFINLGDPEGKLVVGTIFHVVDNDLYIDFGWKFHCVCTRPVRNPDSYIRGSQVRLRIKSLELATRFLGSEKDLTLLEADAILLGLHKPVKY</sequence>
<organism evidence="1 2">
    <name type="scientific">Sipha flava</name>
    <name type="common">yellow sugarcane aphid</name>
    <dbReference type="NCBI Taxonomy" id="143950"/>
    <lineage>
        <taxon>Eukaryota</taxon>
        <taxon>Metazoa</taxon>
        <taxon>Ecdysozoa</taxon>
        <taxon>Arthropoda</taxon>
        <taxon>Hexapoda</taxon>
        <taxon>Insecta</taxon>
        <taxon>Pterygota</taxon>
        <taxon>Neoptera</taxon>
        <taxon>Paraneoptera</taxon>
        <taxon>Hemiptera</taxon>
        <taxon>Sternorrhyncha</taxon>
        <taxon>Aphidomorpha</taxon>
        <taxon>Aphidoidea</taxon>
        <taxon>Aphididae</taxon>
        <taxon>Sipha</taxon>
    </lineage>
</organism>
<dbReference type="PANTHER" id="PTHR13447:SF2">
    <property type="entry name" value="SMALL RIBOSOMAL SUBUNIT PROTEIN BS1M"/>
    <property type="match status" value="1"/>
</dbReference>
<dbReference type="CTD" id="28957"/>
<reference evidence="2" key="1">
    <citation type="submission" date="2025-08" db="UniProtKB">
        <authorList>
            <consortium name="RefSeq"/>
        </authorList>
    </citation>
    <scope>IDENTIFICATION</scope>
    <source>
        <tissue evidence="2">Whole body</tissue>
    </source>
</reference>
<name>A0A8B8GBM4_9HEMI</name>
<keyword evidence="2" id="KW-0687">Ribonucleoprotein</keyword>
<dbReference type="Proteomes" id="UP000694846">
    <property type="component" value="Unplaced"/>
</dbReference>
<evidence type="ECO:0000313" key="2">
    <source>
        <dbReference type="RefSeq" id="XP_025420137.1"/>
    </source>
</evidence>
<keyword evidence="2" id="KW-0689">Ribosomal protein</keyword>
<dbReference type="RefSeq" id="XP_025420137.1">
    <property type="nucleotide sequence ID" value="XM_025564352.1"/>
</dbReference>
<gene>
    <name evidence="2" type="primary">LOC112690348</name>
</gene>
<dbReference type="GeneID" id="112690348"/>
<accession>A0A8B8GBM4</accession>
<keyword evidence="1" id="KW-1185">Reference proteome</keyword>
<proteinExistence type="predicted"/>
<dbReference type="InterPro" id="IPR019375">
    <property type="entry name" value="Ribosomal_bS1m"/>
</dbReference>
<dbReference type="OrthoDB" id="6020229at2759"/>
<dbReference type="Pfam" id="PF10246">
    <property type="entry name" value="MRP-S35"/>
    <property type="match status" value="1"/>
</dbReference>
<evidence type="ECO:0000313" key="1">
    <source>
        <dbReference type="Proteomes" id="UP000694846"/>
    </source>
</evidence>